<feature type="domain" description="Kazal-like" evidence="2">
    <location>
        <begin position="48"/>
        <end position="75"/>
    </location>
</feature>
<evidence type="ECO:0000259" key="2">
    <source>
        <dbReference type="Pfam" id="PF00050"/>
    </source>
</evidence>
<dbReference type="InterPro" id="IPR002350">
    <property type="entry name" value="Kazal_dom"/>
</dbReference>
<evidence type="ECO:0000313" key="3">
    <source>
        <dbReference type="EnsemblMetazoa" id="GPAI036363-PA"/>
    </source>
</evidence>
<accession>A0A1B0A761</accession>
<reference evidence="3" key="2">
    <citation type="submission" date="2020-05" db="UniProtKB">
        <authorList>
            <consortium name="EnsemblMetazoa"/>
        </authorList>
    </citation>
    <scope>IDENTIFICATION</scope>
    <source>
        <strain evidence="3">IAEA</strain>
    </source>
</reference>
<feature type="signal peptide" evidence="1">
    <location>
        <begin position="1"/>
        <end position="17"/>
    </location>
</feature>
<sequence length="239" mass="26574">MKVVLVLFVFIISAINARPQESSDQTTVTSTTAAPTTDSPRFLTCWQSCPSTMQYNPVCGTDGVDYHNSGRLECARACGKGCTWILREAHRNLALPWLVRYFLTGISSKAKTLKNRSSKATVANLPRLIMINDVGCTAFIMWAAAFPNNRNPNLEYELIDVNKPSPNSNKQPELFPLTTVRSISVTINTPPPPGSDTKTFVYNPQTKAWTQLKKNELPPSEDALLWNQSQDKWLTQVPG</sequence>
<dbReference type="PANTHER" id="PTHR21179">
    <property type="entry name" value="SERINE-TYPE ENDOPEPTIDASE INHIBITOR"/>
    <property type="match status" value="1"/>
</dbReference>
<keyword evidence="4" id="KW-1185">Reference proteome</keyword>
<dbReference type="PANTHER" id="PTHR21179:SF1">
    <property type="entry name" value="KAZ1-TYPE SERINE PROTEASE INHIBITOR-LIKE PROTEIN TYPE EPSILON-RELATED"/>
    <property type="match status" value="1"/>
</dbReference>
<dbReference type="Gene3D" id="3.30.60.30">
    <property type="match status" value="1"/>
</dbReference>
<dbReference type="InterPro" id="IPR036058">
    <property type="entry name" value="Kazal_dom_sf"/>
</dbReference>
<protein>
    <submittedName>
        <fullName evidence="3">Kazal-like domain-containing protein</fullName>
    </submittedName>
</protein>
<dbReference type="STRING" id="7398.A0A1B0A761"/>
<reference evidence="4" key="1">
    <citation type="submission" date="2014-03" db="EMBL/GenBank/DDBJ databases">
        <authorList>
            <person name="Aksoy S."/>
            <person name="Warren W."/>
            <person name="Wilson R.K."/>
        </authorList>
    </citation>
    <scope>NUCLEOTIDE SEQUENCE [LARGE SCALE GENOMIC DNA]</scope>
    <source>
        <strain evidence="4">IAEA</strain>
    </source>
</reference>
<dbReference type="InterPro" id="IPR039932">
    <property type="entry name" value="Spink4-like"/>
</dbReference>
<dbReference type="GO" id="GO:0004867">
    <property type="term" value="F:serine-type endopeptidase inhibitor activity"/>
    <property type="evidence" value="ECO:0007669"/>
    <property type="project" value="InterPro"/>
</dbReference>
<evidence type="ECO:0000256" key="1">
    <source>
        <dbReference type="SAM" id="SignalP"/>
    </source>
</evidence>
<dbReference type="Proteomes" id="UP000092445">
    <property type="component" value="Unassembled WGS sequence"/>
</dbReference>
<organism evidence="3 4">
    <name type="scientific">Glossina pallidipes</name>
    <name type="common">Tsetse fly</name>
    <dbReference type="NCBI Taxonomy" id="7398"/>
    <lineage>
        <taxon>Eukaryota</taxon>
        <taxon>Metazoa</taxon>
        <taxon>Ecdysozoa</taxon>
        <taxon>Arthropoda</taxon>
        <taxon>Hexapoda</taxon>
        <taxon>Insecta</taxon>
        <taxon>Pterygota</taxon>
        <taxon>Neoptera</taxon>
        <taxon>Endopterygota</taxon>
        <taxon>Diptera</taxon>
        <taxon>Brachycera</taxon>
        <taxon>Muscomorpha</taxon>
        <taxon>Hippoboscoidea</taxon>
        <taxon>Glossinidae</taxon>
        <taxon>Glossina</taxon>
    </lineage>
</organism>
<evidence type="ECO:0000313" key="4">
    <source>
        <dbReference type="Proteomes" id="UP000092445"/>
    </source>
</evidence>
<dbReference type="Pfam" id="PF00050">
    <property type="entry name" value="Kazal_1"/>
    <property type="match status" value="1"/>
</dbReference>
<dbReference type="CDD" id="cd00104">
    <property type="entry name" value="KAZAL_FS"/>
    <property type="match status" value="1"/>
</dbReference>
<keyword evidence="1" id="KW-0732">Signal</keyword>
<dbReference type="SUPFAM" id="SSF100895">
    <property type="entry name" value="Kazal-type serine protease inhibitors"/>
    <property type="match status" value="1"/>
</dbReference>
<proteinExistence type="predicted"/>
<dbReference type="VEuPathDB" id="VectorBase:GPAI036363"/>
<dbReference type="AlphaFoldDB" id="A0A1B0A761"/>
<feature type="chain" id="PRO_5008403590" evidence="1">
    <location>
        <begin position="18"/>
        <end position="239"/>
    </location>
</feature>
<name>A0A1B0A761_GLOPL</name>
<dbReference type="EnsemblMetazoa" id="GPAI036363-RA">
    <property type="protein sequence ID" value="GPAI036363-PA"/>
    <property type="gene ID" value="GPAI036363"/>
</dbReference>